<evidence type="ECO:0000313" key="3">
    <source>
        <dbReference type="Proteomes" id="UP000555728"/>
    </source>
</evidence>
<comment type="caution">
    <text evidence="2">The sequence shown here is derived from an EMBL/GenBank/DDBJ whole genome shotgun (WGS) entry which is preliminary data.</text>
</comment>
<dbReference type="GO" id="GO:0005886">
    <property type="term" value="C:plasma membrane"/>
    <property type="evidence" value="ECO:0007669"/>
    <property type="project" value="TreeGrafter"/>
</dbReference>
<dbReference type="InterPro" id="IPR003848">
    <property type="entry name" value="DUF218"/>
</dbReference>
<dbReference type="PANTHER" id="PTHR30336">
    <property type="entry name" value="INNER MEMBRANE PROTEIN, PROBABLE PERMEASE"/>
    <property type="match status" value="1"/>
</dbReference>
<evidence type="ECO:0000313" key="2">
    <source>
        <dbReference type="EMBL" id="MBB4284811.1"/>
    </source>
</evidence>
<dbReference type="SUPFAM" id="SSF51658">
    <property type="entry name" value="Xylose isomerase-like"/>
    <property type="match status" value="1"/>
</dbReference>
<dbReference type="CDD" id="cd06259">
    <property type="entry name" value="YdcF-like"/>
    <property type="match status" value="1"/>
</dbReference>
<dbReference type="InterPro" id="IPR036237">
    <property type="entry name" value="Xyl_isomerase-like_sf"/>
</dbReference>
<proteinExistence type="predicted"/>
<dbReference type="InterPro" id="IPR014729">
    <property type="entry name" value="Rossmann-like_a/b/a_fold"/>
</dbReference>
<dbReference type="AlphaFoldDB" id="A0A7W6RX35"/>
<dbReference type="RefSeq" id="WP_184431409.1">
    <property type="nucleotide sequence ID" value="NZ_JACIGI010000003.1"/>
</dbReference>
<gene>
    <name evidence="2" type="ORF">GGD88_000522</name>
</gene>
<organism evidence="2 3">
    <name type="scientific">Roseospira goensis</name>
    <dbReference type="NCBI Taxonomy" id="391922"/>
    <lineage>
        <taxon>Bacteria</taxon>
        <taxon>Pseudomonadati</taxon>
        <taxon>Pseudomonadota</taxon>
        <taxon>Alphaproteobacteria</taxon>
        <taxon>Rhodospirillales</taxon>
        <taxon>Rhodospirillaceae</taxon>
        <taxon>Roseospira</taxon>
    </lineage>
</organism>
<reference evidence="2 3" key="1">
    <citation type="submission" date="2020-08" db="EMBL/GenBank/DDBJ databases">
        <title>Genome sequencing of Purple Non-Sulfur Bacteria from various extreme environments.</title>
        <authorList>
            <person name="Mayer M."/>
        </authorList>
    </citation>
    <scope>NUCLEOTIDE SEQUENCE [LARGE SCALE GENOMIC DNA]</scope>
    <source>
        <strain evidence="2 3">JA135</strain>
    </source>
</reference>
<keyword evidence="3" id="KW-1185">Reference proteome</keyword>
<dbReference type="Proteomes" id="UP000555728">
    <property type="component" value="Unassembled WGS sequence"/>
</dbReference>
<dbReference type="InterPro" id="IPR051599">
    <property type="entry name" value="Cell_Envelope_Assoc"/>
</dbReference>
<dbReference type="Gene3D" id="3.40.50.620">
    <property type="entry name" value="HUPs"/>
    <property type="match status" value="1"/>
</dbReference>
<name>A0A7W6RX35_9PROT</name>
<dbReference type="EMBL" id="JACIGI010000003">
    <property type="protein sequence ID" value="MBB4284811.1"/>
    <property type="molecule type" value="Genomic_DNA"/>
</dbReference>
<evidence type="ECO:0000259" key="1">
    <source>
        <dbReference type="Pfam" id="PF02698"/>
    </source>
</evidence>
<dbReference type="PANTHER" id="PTHR30336:SF20">
    <property type="entry name" value="DUF218 DOMAIN-CONTAINING PROTEIN"/>
    <property type="match status" value="1"/>
</dbReference>
<feature type="domain" description="DUF218" evidence="1">
    <location>
        <begin position="18"/>
        <end position="168"/>
    </location>
</feature>
<protein>
    <submittedName>
        <fullName evidence="2">Uncharacterized SAM-binding protein YcdF (DUF218 family)</fullName>
    </submittedName>
</protein>
<sequence length="198" mass="20574">MERDSHTAPEWCTGADVAVVALGAAVRADGQASAAMRRRVRAAAALAQATPGARLVLSGGAGKRHPAGVPSEARLMAALAVQVGATPACLLLEERSSNTLGNAAHSLAVLARHGLPDRVVVVTDRPHLRRALWCFRAVARARGLPVHIEGVGVPIPDRRAARSLAVREAFALLLYLPRLLSRASLVAPEAGGHDDGPA</sequence>
<dbReference type="Pfam" id="PF02698">
    <property type="entry name" value="DUF218"/>
    <property type="match status" value="1"/>
</dbReference>
<accession>A0A7W6RX35</accession>